<reference evidence="7" key="1">
    <citation type="submission" date="2017-10" db="EMBL/GenBank/DDBJ databases">
        <title>Completed PacBio SMRT sequence of Methylosinus trichosporium OB3b reveals presence of a third large plasmid.</title>
        <authorList>
            <person name="Charles T.C."/>
            <person name="Lynch M.D.J."/>
            <person name="Heil J.R."/>
            <person name="Cheng J."/>
        </authorList>
    </citation>
    <scope>NUCLEOTIDE SEQUENCE [LARGE SCALE GENOMIC DNA]</scope>
    <source>
        <strain evidence="7">OB3b</strain>
    </source>
</reference>
<evidence type="ECO:0000256" key="4">
    <source>
        <dbReference type="ARBA" id="ARBA00023163"/>
    </source>
</evidence>
<evidence type="ECO:0000256" key="3">
    <source>
        <dbReference type="ARBA" id="ARBA00023125"/>
    </source>
</evidence>
<accession>A0A2D2D4I3</accession>
<dbReference type="Pfam" id="PF03466">
    <property type="entry name" value="LysR_substrate"/>
    <property type="match status" value="1"/>
</dbReference>
<dbReference type="GO" id="GO:0003677">
    <property type="term" value="F:DNA binding"/>
    <property type="evidence" value="ECO:0007669"/>
    <property type="project" value="UniProtKB-KW"/>
</dbReference>
<dbReference type="SUPFAM" id="SSF53850">
    <property type="entry name" value="Periplasmic binding protein-like II"/>
    <property type="match status" value="1"/>
</dbReference>
<dbReference type="InterPro" id="IPR005119">
    <property type="entry name" value="LysR_subst-bd"/>
</dbReference>
<keyword evidence="7" id="KW-1185">Reference proteome</keyword>
<proteinExistence type="inferred from homology"/>
<dbReference type="Pfam" id="PF00126">
    <property type="entry name" value="HTH_1"/>
    <property type="match status" value="1"/>
</dbReference>
<dbReference type="CDD" id="cd08411">
    <property type="entry name" value="PBP2_OxyR"/>
    <property type="match status" value="1"/>
</dbReference>
<dbReference type="InterPro" id="IPR036388">
    <property type="entry name" value="WH-like_DNA-bd_sf"/>
</dbReference>
<comment type="similarity">
    <text evidence="1">Belongs to the LysR transcriptional regulatory family.</text>
</comment>
<evidence type="ECO:0000313" key="6">
    <source>
        <dbReference type="EMBL" id="ATQ69886.1"/>
    </source>
</evidence>
<dbReference type="Gene3D" id="1.10.10.10">
    <property type="entry name" value="Winged helix-like DNA-binding domain superfamily/Winged helix DNA-binding domain"/>
    <property type="match status" value="1"/>
</dbReference>
<dbReference type="PANTHER" id="PTHR30346">
    <property type="entry name" value="TRANSCRIPTIONAL DUAL REGULATOR HCAR-RELATED"/>
    <property type="match status" value="1"/>
</dbReference>
<dbReference type="PROSITE" id="PS50931">
    <property type="entry name" value="HTH_LYSR"/>
    <property type="match status" value="1"/>
</dbReference>
<evidence type="ECO:0000259" key="5">
    <source>
        <dbReference type="PROSITE" id="PS50931"/>
    </source>
</evidence>
<keyword evidence="3" id="KW-0238">DNA-binding</keyword>
<evidence type="ECO:0000313" key="7">
    <source>
        <dbReference type="Proteomes" id="UP000230709"/>
    </source>
</evidence>
<dbReference type="SUPFAM" id="SSF46785">
    <property type="entry name" value="Winged helix' DNA-binding domain"/>
    <property type="match status" value="1"/>
</dbReference>
<dbReference type="GO" id="GO:0003700">
    <property type="term" value="F:DNA-binding transcription factor activity"/>
    <property type="evidence" value="ECO:0007669"/>
    <property type="project" value="InterPro"/>
</dbReference>
<dbReference type="RefSeq" id="WP_003609554.1">
    <property type="nucleotide sequence ID" value="NZ_ADVE02000001.1"/>
</dbReference>
<name>A0A2D2D4I3_METT3</name>
<evidence type="ECO:0000256" key="2">
    <source>
        <dbReference type="ARBA" id="ARBA00023015"/>
    </source>
</evidence>
<dbReference type="Proteomes" id="UP000230709">
    <property type="component" value="Chromosome"/>
</dbReference>
<dbReference type="KEGG" id="mtw:CQW49_19850"/>
<dbReference type="GO" id="GO:0032993">
    <property type="term" value="C:protein-DNA complex"/>
    <property type="evidence" value="ECO:0007669"/>
    <property type="project" value="TreeGrafter"/>
</dbReference>
<dbReference type="EMBL" id="CP023737">
    <property type="protein sequence ID" value="ATQ69886.1"/>
    <property type="molecule type" value="Genomic_DNA"/>
</dbReference>
<dbReference type="AlphaFoldDB" id="A0A2D2D4I3"/>
<protein>
    <submittedName>
        <fullName evidence="6">Hydrogen peroxide-inducible genes activator</fullName>
    </submittedName>
</protein>
<sequence length="337" mass="36438">MAILPTLRQLRFLTAVVDERHFGRAAAACLVGQSTLSAGIQELEALLGVQLLERTKRSVSPTPAGREIAERARAMLRGAEEIVDIARAAQAPMSGPLRLGVIPTIGPFLFPRATRALRAEFPQLRLYLREEQTAPLLARLDSGELDAAVLALPYPLSGLETREIGVDRFFLVCPPEHRLSGTGAVGLDDMAVEDLLLLEDGHCMRDHALAACALESARRNVAFEGTSLHTLAQMVANGLGVTLLPEMALDAGILRGLDLCVRPLEGETPFRRIGLVWRRRSARKETFRRLAEALAECFAGPDEASPDIVHGRASGASAKTTAELFDKNIASDRATRG</sequence>
<dbReference type="Gene3D" id="3.40.190.10">
    <property type="entry name" value="Periplasmic binding protein-like II"/>
    <property type="match status" value="2"/>
</dbReference>
<dbReference type="PANTHER" id="PTHR30346:SF10">
    <property type="entry name" value="TRANSCRIPTIONAL REGULATOR OF OXIDATIVE STRESS OXYR"/>
    <property type="match status" value="1"/>
</dbReference>
<feature type="domain" description="HTH lysR-type" evidence="5">
    <location>
        <begin position="5"/>
        <end position="62"/>
    </location>
</feature>
<dbReference type="InterPro" id="IPR036390">
    <property type="entry name" value="WH_DNA-bd_sf"/>
</dbReference>
<dbReference type="InterPro" id="IPR000847">
    <property type="entry name" value="LysR_HTH_N"/>
</dbReference>
<keyword evidence="2" id="KW-0805">Transcription regulation</keyword>
<evidence type="ECO:0000256" key="1">
    <source>
        <dbReference type="ARBA" id="ARBA00009437"/>
    </source>
</evidence>
<keyword evidence="4" id="KW-0804">Transcription</keyword>
<dbReference type="FunFam" id="1.10.10.10:FF:000001">
    <property type="entry name" value="LysR family transcriptional regulator"/>
    <property type="match status" value="1"/>
</dbReference>
<dbReference type="STRING" id="595536.GCA_000178815_01223"/>
<gene>
    <name evidence="6" type="ORF">CQW49_19850</name>
</gene>
<organism evidence="6 7">
    <name type="scientific">Methylosinus trichosporium (strain ATCC 35070 / NCIMB 11131 / UNIQEM 75 / OB3b)</name>
    <dbReference type="NCBI Taxonomy" id="595536"/>
    <lineage>
        <taxon>Bacteria</taxon>
        <taxon>Pseudomonadati</taxon>
        <taxon>Pseudomonadota</taxon>
        <taxon>Alphaproteobacteria</taxon>
        <taxon>Hyphomicrobiales</taxon>
        <taxon>Methylocystaceae</taxon>
        <taxon>Methylosinus</taxon>
    </lineage>
</organism>